<dbReference type="Gene3D" id="2.60.120.1070">
    <property type="match status" value="1"/>
</dbReference>
<dbReference type="CDD" id="cd00161">
    <property type="entry name" value="beta-trefoil_Ricin-like"/>
    <property type="match status" value="1"/>
</dbReference>
<dbReference type="GO" id="GO:0004553">
    <property type="term" value="F:hydrolase activity, hydrolyzing O-glycosyl compounds"/>
    <property type="evidence" value="ECO:0007669"/>
    <property type="project" value="InterPro"/>
</dbReference>
<keyword evidence="2 3" id="KW-0326">Glycosidase</keyword>
<evidence type="ECO:0000256" key="4">
    <source>
        <dbReference type="SAM" id="SignalP"/>
    </source>
</evidence>
<dbReference type="SUPFAM" id="SSF51445">
    <property type="entry name" value="(Trans)glycosidases"/>
    <property type="match status" value="1"/>
</dbReference>
<proteinExistence type="inferred from homology"/>
<dbReference type="Pfam" id="PF18259">
    <property type="entry name" value="CBM65_1"/>
    <property type="match status" value="1"/>
</dbReference>
<dbReference type="Pfam" id="PF00150">
    <property type="entry name" value="Cellulase"/>
    <property type="match status" value="1"/>
</dbReference>
<dbReference type="EMBL" id="JAQMLS010000003">
    <property type="protein sequence ID" value="MDB8741634.1"/>
    <property type="molecule type" value="Genomic_DNA"/>
</dbReference>
<comment type="similarity">
    <text evidence="3">Belongs to the glycosyl hydrolase 5 (cellulase A) family.</text>
</comment>
<dbReference type="InterPro" id="IPR000772">
    <property type="entry name" value="Ricin_B_lectin"/>
</dbReference>
<keyword evidence="4" id="KW-0732">Signal</keyword>
<evidence type="ECO:0000256" key="3">
    <source>
        <dbReference type="RuleBase" id="RU361153"/>
    </source>
</evidence>
<dbReference type="InterPro" id="IPR035992">
    <property type="entry name" value="Ricin_B-like_lectins"/>
</dbReference>
<gene>
    <name evidence="6" type="ORF">PNV70_06080</name>
</gene>
<dbReference type="PROSITE" id="PS50231">
    <property type="entry name" value="RICIN_B_LECTIN"/>
    <property type="match status" value="1"/>
</dbReference>
<sequence length="639" mass="68926">MVQNKTFSAKALQTFVAVMFAVITCFGFMTTPTAEAASGFYVSGTSIYDASGNKFVMRGVNIAHAWYTEKTETSIKGAANNGANTVRVVLANGSKYTKTSAQEVKNIISWCKSNKLICILEVHDATGSDSTYDLNKCVDYWKEMKNVLSGTEKYVIVNIANEWYGTWNGSAWADGYKSAIRSVRNAGITNMLMVDCAGWGQYPDSIKDYGKSVFNADSQKNTVFSIHMYEYAGGNASTVRNNIDNALNIGVPVVIGEFGGQHTNGDVDEATIMSYCTSKGVGYLGWSWKGNNSDMSYLDIANSWDGSSLSSWGNTLINGSNGIKATSKICSVYSGSGSSSGGSSSGTSTDSNGGVLGLDGTYYIKSALSGKYLDVYKAKADNGTNVQQYRGTGGNNQKFKLVSDGNGYYTIYTGASNYKSCLDVYNWSRDNGANINQWQYHGGDCQKFQLVKIGDAYAIKTKISDCFSCLDVYEQNTADGANINQWSYWGGKCQLWYLESTSGSSSSSSSSSSSDSNYKSIFWGSSTASAWGQAASAMTSKNGGSFNAYDIQSNGYFYVEYSGTKNQVEFVLQSWSGGAEWAKVSPSETGTANGHYYAKYSYNNCKSAFGTSDFGGKLDQIHAGAANGTVTIYSVCYCW</sequence>
<dbReference type="InterPro" id="IPR001547">
    <property type="entry name" value="Glyco_hydro_5"/>
</dbReference>
<reference evidence="6" key="1">
    <citation type="submission" date="2023-01" db="EMBL/GenBank/DDBJ databases">
        <title>Human gut microbiome strain richness.</title>
        <authorList>
            <person name="Chen-Liaw A."/>
        </authorList>
    </citation>
    <scope>NUCLEOTIDE SEQUENCE</scope>
    <source>
        <strain evidence="6">D59st1_B8_D59t2_181005</strain>
    </source>
</reference>
<keyword evidence="1 3" id="KW-0378">Hydrolase</keyword>
<dbReference type="Pfam" id="PF14200">
    <property type="entry name" value="RicinB_lectin_2"/>
    <property type="match status" value="2"/>
</dbReference>
<evidence type="ECO:0000256" key="2">
    <source>
        <dbReference type="ARBA" id="ARBA00023295"/>
    </source>
</evidence>
<dbReference type="InterPro" id="IPR017853">
    <property type="entry name" value="GH"/>
</dbReference>
<feature type="chain" id="PRO_5043879694" evidence="4">
    <location>
        <begin position="37"/>
        <end position="639"/>
    </location>
</feature>
<protein>
    <submittedName>
        <fullName evidence="6">Cellulase family glycosylhydrolase</fullName>
    </submittedName>
</protein>
<evidence type="ECO:0000313" key="7">
    <source>
        <dbReference type="Proteomes" id="UP001211421"/>
    </source>
</evidence>
<accession>A0AAW6E3N2</accession>
<dbReference type="SMART" id="SM00458">
    <property type="entry name" value="RICIN"/>
    <property type="match status" value="1"/>
</dbReference>
<dbReference type="SUPFAM" id="SSF50370">
    <property type="entry name" value="Ricin B-like lectins"/>
    <property type="match status" value="1"/>
</dbReference>
<name>A0AAW6E3N2_9FIRM</name>
<evidence type="ECO:0000259" key="5">
    <source>
        <dbReference type="SMART" id="SM00458"/>
    </source>
</evidence>
<dbReference type="AlphaFoldDB" id="A0AAW6E3N2"/>
<comment type="caution">
    <text evidence="6">The sequence shown here is derived from an EMBL/GenBank/DDBJ whole genome shotgun (WGS) entry which is preliminary data.</text>
</comment>
<evidence type="ECO:0000313" key="6">
    <source>
        <dbReference type="EMBL" id="MDB8741634.1"/>
    </source>
</evidence>
<feature type="domain" description="Ricin B lectin" evidence="5">
    <location>
        <begin position="359"/>
        <end position="499"/>
    </location>
</feature>
<dbReference type="RefSeq" id="WP_195551359.1">
    <property type="nucleotide sequence ID" value="NZ_JADMNX010000003.1"/>
</dbReference>
<feature type="signal peptide" evidence="4">
    <location>
        <begin position="1"/>
        <end position="36"/>
    </location>
</feature>
<dbReference type="InterPro" id="IPR040877">
    <property type="entry name" value="CBM65_1"/>
</dbReference>
<dbReference type="Gene3D" id="3.20.20.80">
    <property type="entry name" value="Glycosidases"/>
    <property type="match status" value="1"/>
</dbReference>
<dbReference type="Gene3D" id="2.80.10.50">
    <property type="match status" value="3"/>
</dbReference>
<organism evidence="6 7">
    <name type="scientific">Ruminococcus bicirculans</name>
    <name type="common">ex Wegman et al. 2014</name>
    <dbReference type="NCBI Taxonomy" id="1160721"/>
    <lineage>
        <taxon>Bacteria</taxon>
        <taxon>Bacillati</taxon>
        <taxon>Bacillota</taxon>
        <taxon>Clostridia</taxon>
        <taxon>Eubacteriales</taxon>
        <taxon>Oscillospiraceae</taxon>
        <taxon>Ruminococcus</taxon>
    </lineage>
</organism>
<dbReference type="GO" id="GO:0000272">
    <property type="term" value="P:polysaccharide catabolic process"/>
    <property type="evidence" value="ECO:0007669"/>
    <property type="project" value="InterPro"/>
</dbReference>
<dbReference type="Proteomes" id="UP001211421">
    <property type="component" value="Unassembled WGS sequence"/>
</dbReference>
<evidence type="ECO:0000256" key="1">
    <source>
        <dbReference type="ARBA" id="ARBA00022801"/>
    </source>
</evidence>